<proteinExistence type="predicted"/>
<protein>
    <submittedName>
        <fullName evidence="1">Uncharacterized protein</fullName>
    </submittedName>
</protein>
<reference evidence="1 2" key="1">
    <citation type="journal article" date="2016" name="Nat. Commun.">
        <title>Thousands of microbial genomes shed light on interconnected biogeochemical processes in an aquifer system.</title>
        <authorList>
            <person name="Anantharaman K."/>
            <person name="Brown C.T."/>
            <person name="Hug L.A."/>
            <person name="Sharon I."/>
            <person name="Castelle C.J."/>
            <person name="Probst A.J."/>
            <person name="Thomas B.C."/>
            <person name="Singh A."/>
            <person name="Wilkins M.J."/>
            <person name="Karaoz U."/>
            <person name="Brodie E.L."/>
            <person name="Williams K.H."/>
            <person name="Hubbard S.S."/>
            <person name="Banfield J.F."/>
        </authorList>
    </citation>
    <scope>NUCLEOTIDE SEQUENCE [LARGE SCALE GENOMIC DNA]</scope>
</reference>
<dbReference type="Proteomes" id="UP000178117">
    <property type="component" value="Unassembled WGS sequence"/>
</dbReference>
<dbReference type="STRING" id="1802685.A3C88_03000"/>
<dbReference type="AlphaFoldDB" id="A0A1F8FVR5"/>
<dbReference type="EMBL" id="MGJZ01000031">
    <property type="protein sequence ID" value="OGN16526.1"/>
    <property type="molecule type" value="Genomic_DNA"/>
</dbReference>
<evidence type="ECO:0000313" key="1">
    <source>
        <dbReference type="EMBL" id="OGN16526.1"/>
    </source>
</evidence>
<organism evidence="1 2">
    <name type="scientific">Candidatus Yanofskybacteria bacterium RIFCSPHIGHO2_02_FULL_50_12</name>
    <dbReference type="NCBI Taxonomy" id="1802685"/>
    <lineage>
        <taxon>Bacteria</taxon>
        <taxon>Candidatus Yanofskyibacteriota</taxon>
    </lineage>
</organism>
<sequence>MYHTAGNHLHIYCDDEKRVLRVATDEPLLPGFRGTFTPLETFSDREAWVASPYFNQIASEYIQDMIEWFWYDLRHDLIS</sequence>
<name>A0A1F8FVR5_9BACT</name>
<accession>A0A1F8FVR5</accession>
<comment type="caution">
    <text evidence="1">The sequence shown here is derived from an EMBL/GenBank/DDBJ whole genome shotgun (WGS) entry which is preliminary data.</text>
</comment>
<gene>
    <name evidence="1" type="ORF">A3C88_03000</name>
</gene>
<evidence type="ECO:0000313" key="2">
    <source>
        <dbReference type="Proteomes" id="UP000178117"/>
    </source>
</evidence>